<sequence>MSGLLLDWTLYMQDAEIPDDFFLYQNMVIQLPAFNALSVQGFFQAPANTSQCGDSHVGGFAGEG</sequence>
<keyword evidence="2" id="KW-1185">Reference proteome</keyword>
<organism evidence="1 2">
    <name type="scientific">Entomophthora muscae</name>
    <dbReference type="NCBI Taxonomy" id="34485"/>
    <lineage>
        <taxon>Eukaryota</taxon>
        <taxon>Fungi</taxon>
        <taxon>Fungi incertae sedis</taxon>
        <taxon>Zoopagomycota</taxon>
        <taxon>Entomophthoromycotina</taxon>
        <taxon>Entomophthoromycetes</taxon>
        <taxon>Entomophthorales</taxon>
        <taxon>Entomophthoraceae</taxon>
        <taxon>Entomophthora</taxon>
    </lineage>
</organism>
<accession>A0ACC2TC28</accession>
<dbReference type="EMBL" id="QTSX02003046">
    <property type="protein sequence ID" value="KAJ9072155.1"/>
    <property type="molecule type" value="Genomic_DNA"/>
</dbReference>
<evidence type="ECO:0000313" key="1">
    <source>
        <dbReference type="EMBL" id="KAJ9072155.1"/>
    </source>
</evidence>
<dbReference type="Proteomes" id="UP001165960">
    <property type="component" value="Unassembled WGS sequence"/>
</dbReference>
<comment type="caution">
    <text evidence="1">The sequence shown here is derived from an EMBL/GenBank/DDBJ whole genome shotgun (WGS) entry which is preliminary data.</text>
</comment>
<gene>
    <name evidence="1" type="ORF">DSO57_1030247</name>
</gene>
<protein>
    <submittedName>
        <fullName evidence="1">Uncharacterized protein</fullName>
    </submittedName>
</protein>
<name>A0ACC2TC28_9FUNG</name>
<proteinExistence type="predicted"/>
<evidence type="ECO:0000313" key="2">
    <source>
        <dbReference type="Proteomes" id="UP001165960"/>
    </source>
</evidence>
<reference evidence="1" key="1">
    <citation type="submission" date="2022-04" db="EMBL/GenBank/DDBJ databases">
        <title>Genome of the entomopathogenic fungus Entomophthora muscae.</title>
        <authorList>
            <person name="Elya C."/>
            <person name="Lovett B.R."/>
            <person name="Lee E."/>
            <person name="Macias A.M."/>
            <person name="Hajek A.E."/>
            <person name="De Bivort B.L."/>
            <person name="Kasson M.T."/>
            <person name="De Fine Licht H.H."/>
            <person name="Stajich J.E."/>
        </authorList>
    </citation>
    <scope>NUCLEOTIDE SEQUENCE</scope>
    <source>
        <strain evidence="1">Berkeley</strain>
    </source>
</reference>